<accession>A0A6J5SW30</accession>
<name>A0A6J5SW30_9CAUD</name>
<dbReference type="EMBL" id="LR797474">
    <property type="protein sequence ID" value="CAB4219206.1"/>
    <property type="molecule type" value="Genomic_DNA"/>
</dbReference>
<sequence>MLTKKTIFISAQPDHQYFHWQVEVVIHNFMKNGINPNWIEILFAYNDEPSQEGLALAKKYPMVRFFFYKKRIIQNFGYIPILRPDILEQHWLKYPELRGETVFYHDSDIIFRELPDFDSMHDDLYWYVSDTVSYIGASYIKSKSEDLFIDLCSLTKISPEIVEKNQEGSGGAQYLMKGVTSDFWKEVISDSLTMYKYMADRENQERETLTPEELKTYNPVQKWCADMWAVLWGGWKIGAQTIITPELNFSWGTSSIEDYNRCPIMHNAGVTDDRKPDLFYKADYRESSPFNADLSNIKPNTASSKYVDAIIYAKENR</sequence>
<gene>
    <name evidence="1" type="ORF">UFOVP1604_289</name>
</gene>
<protein>
    <submittedName>
        <fullName evidence="1">Uncharacterized protein</fullName>
    </submittedName>
</protein>
<organism evidence="1">
    <name type="scientific">uncultured Caudovirales phage</name>
    <dbReference type="NCBI Taxonomy" id="2100421"/>
    <lineage>
        <taxon>Viruses</taxon>
        <taxon>Duplodnaviria</taxon>
        <taxon>Heunggongvirae</taxon>
        <taxon>Uroviricota</taxon>
        <taxon>Caudoviricetes</taxon>
        <taxon>Peduoviridae</taxon>
        <taxon>Maltschvirus</taxon>
        <taxon>Maltschvirus maltsch</taxon>
    </lineage>
</organism>
<evidence type="ECO:0000313" key="1">
    <source>
        <dbReference type="EMBL" id="CAB4219206.1"/>
    </source>
</evidence>
<reference evidence="1" key="1">
    <citation type="submission" date="2020-05" db="EMBL/GenBank/DDBJ databases">
        <authorList>
            <person name="Chiriac C."/>
            <person name="Salcher M."/>
            <person name="Ghai R."/>
            <person name="Kavagutti S V."/>
        </authorList>
    </citation>
    <scope>NUCLEOTIDE SEQUENCE</scope>
</reference>
<proteinExistence type="predicted"/>